<dbReference type="SUPFAM" id="SSF48371">
    <property type="entry name" value="ARM repeat"/>
    <property type="match status" value="1"/>
</dbReference>
<dbReference type="OrthoDB" id="73997at2759"/>
<feature type="non-terminal residue" evidence="4">
    <location>
        <position position="1212"/>
    </location>
</feature>
<dbReference type="GO" id="GO:0005829">
    <property type="term" value="C:cytosol"/>
    <property type="evidence" value="ECO:0007669"/>
    <property type="project" value="TreeGrafter"/>
</dbReference>
<dbReference type="AlphaFoldDB" id="A0A6A4YCQ5"/>
<sequence>MVRKKRKTEANSMVKTRGLASSNTPLPVDVTAIDLPTAGAVSLDISPGEGGAAAAQLQLDLDQLYRNLLHAPDTYAQLKVLQLFRSHLKLVITAADHILALSTETQAQFWLVAHDAFRFTFRLYAHPSMKDMRKTILPILDTLALYDAAFPSLAAAAALSMGDVLADELTRFLDAVVADDAVAVDQAIVYLDQILAICEYATAAEALWALHAKLDSPLFGSLIRYCAAQLRFLAAPIVSYHGKQANDDDDDDGDEETTQSSEVVLASDRCLALLKSIIILCTASQKATPAPLLLVRTARPFAAPRALAPSLEDLVQQCLVILETSVVHKDLVTTVGLALTLVLKVHFDTAASSTPAYLTAMLTWLFDAAASPAPSILPANATSRLGATSKLALYRGFLNSVTDASFAFLYQGTPLVEVLVATVLAGCHSTHLNTRMYAFQVLEMYLRRLVHPAATVRLSDATVSSLLNAILLNWEHPAKKINQFMTPMFTHVVALLSLQTAYDWRIVLDRLLDQPEHNRSKYIALGIVLPKLHVANLLARHPALLHGVLAAVANQDVSASAASLFVQILDALRRAHKDNLAAWGAIWVPAVADTLLADDDAPLRHRIAVYVLPVLVKSEPASVGILLDAIRARPVSDTRLWALLELVKHARKTLATPPTLTSHEINLGLVHEDGDIRMAAFDMLCASLKTTSLPDASDLVLVQTFLVTSAKSIAASLRMKLIVGLKAMMLRVREGSRKTCRRDVVTDANPVAKAFPKWIETFVVACIAPGATPTRLIMGLDILQLYGQIFDSSTALHTPAVTKSLLNAMISCWDRVRALSFSILETFPSPLPGYEATGLDPLFAWALTLCCSPRQRESDAGALFMRLLYKQCAHLTFLPARTQQACVRHLLSILTTRLDVLATSTDQSEPPLVHGLLLALRYMLEDTTDEIDATWNETLAALFQALWRAMHMALCVVGDATSGVGTQALNDSYAVVGEVLTTPQLRAKVDCRGHLILDDPDLADGDAEQRAVVGSWLAARETAAVLATAVKTVLAHPGVVVDATAVQRAGDCLLNALFELKHGGAVATVSSAFEDICRALLAHSETHRALGQCPSKWCAVLLDRLEHAEQQFILRRSAGFASSFVALLRAEPRNAAATMLPHVLDTLLRLASSETDAERVRVHALNILKLVAQDAVLAEDVAVYVPPMLTVAVRGFESTSWAVRNSSMMLFA</sequence>
<dbReference type="InterPro" id="IPR016024">
    <property type="entry name" value="ARM-type_fold"/>
</dbReference>
<evidence type="ECO:0000256" key="1">
    <source>
        <dbReference type="ARBA" id="ARBA00010409"/>
    </source>
</evidence>
<accession>A0A6A4YCQ5</accession>
<dbReference type="Pfam" id="PF25150">
    <property type="entry name" value="TPR_Trm732"/>
    <property type="match status" value="1"/>
</dbReference>
<dbReference type="InterPro" id="IPR051954">
    <property type="entry name" value="tRNA_methyltransferase_THADA"/>
</dbReference>
<dbReference type="GO" id="GO:0030488">
    <property type="term" value="P:tRNA methylation"/>
    <property type="evidence" value="ECO:0007669"/>
    <property type="project" value="TreeGrafter"/>
</dbReference>
<name>A0A6A4YCQ5_9STRA</name>
<dbReference type="InterPro" id="IPR019442">
    <property type="entry name" value="THADA/TRM732_DUF2428"/>
</dbReference>
<dbReference type="InterPro" id="IPR056843">
    <property type="entry name" value="THADA-like_TPR"/>
</dbReference>
<gene>
    <name evidence="4" type="ORF">As57867_014641</name>
</gene>
<dbReference type="Pfam" id="PF10350">
    <property type="entry name" value="DUF2428"/>
    <property type="match status" value="1"/>
</dbReference>
<evidence type="ECO:0000313" key="4">
    <source>
        <dbReference type="EMBL" id="KAF0694441.1"/>
    </source>
</evidence>
<feature type="domain" description="DUF2428" evidence="2">
    <location>
        <begin position="941"/>
        <end position="1202"/>
    </location>
</feature>
<proteinExistence type="inferred from homology"/>
<reference evidence="4" key="1">
    <citation type="submission" date="2019-06" db="EMBL/GenBank/DDBJ databases">
        <title>Genomics analysis of Aphanomyces spp. identifies a new class of oomycete effector associated with host adaptation.</title>
        <authorList>
            <person name="Gaulin E."/>
        </authorList>
    </citation>
    <scope>NUCLEOTIDE SEQUENCE</scope>
    <source>
        <strain evidence="4">CBS 578.67</strain>
    </source>
</reference>
<evidence type="ECO:0000259" key="2">
    <source>
        <dbReference type="Pfam" id="PF10350"/>
    </source>
</evidence>
<comment type="similarity">
    <text evidence="1">Belongs to the THADA family.</text>
</comment>
<evidence type="ECO:0000259" key="3">
    <source>
        <dbReference type="Pfam" id="PF25150"/>
    </source>
</evidence>
<dbReference type="EMBL" id="VJMH01005570">
    <property type="protein sequence ID" value="KAF0694441.1"/>
    <property type="molecule type" value="Genomic_DNA"/>
</dbReference>
<comment type="caution">
    <text evidence="4">The sequence shown here is derived from an EMBL/GenBank/DDBJ whole genome shotgun (WGS) entry which is preliminary data.</text>
</comment>
<feature type="domain" description="tRNA (32-2'-O)-methyltransferase regulator THADA-like TPR repeats region" evidence="3">
    <location>
        <begin position="583"/>
        <end position="785"/>
    </location>
</feature>
<dbReference type="PANTHER" id="PTHR14387:SF0">
    <property type="entry name" value="DUF2428 DOMAIN-CONTAINING PROTEIN"/>
    <property type="match status" value="1"/>
</dbReference>
<organism evidence="4">
    <name type="scientific">Aphanomyces stellatus</name>
    <dbReference type="NCBI Taxonomy" id="120398"/>
    <lineage>
        <taxon>Eukaryota</taxon>
        <taxon>Sar</taxon>
        <taxon>Stramenopiles</taxon>
        <taxon>Oomycota</taxon>
        <taxon>Saprolegniomycetes</taxon>
        <taxon>Saprolegniales</taxon>
        <taxon>Verrucalvaceae</taxon>
        <taxon>Aphanomyces</taxon>
    </lineage>
</organism>
<protein>
    <submittedName>
        <fullName evidence="4">Uncharacterized protein</fullName>
    </submittedName>
</protein>
<dbReference type="PANTHER" id="PTHR14387">
    <property type="entry name" value="THADA/DEATH RECEPTOR INTERACTING PROTEIN"/>
    <property type="match status" value="1"/>
</dbReference>